<comment type="caution">
    <text evidence="2">The sequence shown here is derived from an EMBL/GenBank/DDBJ whole genome shotgun (WGS) entry which is preliminary data.</text>
</comment>
<evidence type="ECO:0000256" key="1">
    <source>
        <dbReference type="SAM" id="MobiDB-lite"/>
    </source>
</evidence>
<feature type="region of interest" description="Disordered" evidence="1">
    <location>
        <begin position="1"/>
        <end position="65"/>
    </location>
</feature>
<protein>
    <submittedName>
        <fullName evidence="2">Uncharacterized protein</fullName>
    </submittedName>
</protein>
<feature type="compositionally biased region" description="Polar residues" evidence="1">
    <location>
        <begin position="51"/>
        <end position="61"/>
    </location>
</feature>
<name>A0A6A3MGJ9_9STRA</name>
<dbReference type="Proteomes" id="UP000460718">
    <property type="component" value="Unassembled WGS sequence"/>
</dbReference>
<evidence type="ECO:0000313" key="2">
    <source>
        <dbReference type="EMBL" id="KAE9028595.1"/>
    </source>
</evidence>
<organism evidence="2 3">
    <name type="scientific">Phytophthora fragariae</name>
    <dbReference type="NCBI Taxonomy" id="53985"/>
    <lineage>
        <taxon>Eukaryota</taxon>
        <taxon>Sar</taxon>
        <taxon>Stramenopiles</taxon>
        <taxon>Oomycota</taxon>
        <taxon>Peronosporomycetes</taxon>
        <taxon>Peronosporales</taxon>
        <taxon>Peronosporaceae</taxon>
        <taxon>Phytophthora</taxon>
    </lineage>
</organism>
<reference evidence="2 3" key="1">
    <citation type="submission" date="2018-09" db="EMBL/GenBank/DDBJ databases">
        <title>Genomic investigation of the strawberry pathogen Phytophthora fragariae indicates pathogenicity is determined by transcriptional variation in three key races.</title>
        <authorList>
            <person name="Adams T.M."/>
            <person name="Armitage A.D."/>
            <person name="Sobczyk M.K."/>
            <person name="Bates H.J."/>
            <person name="Dunwell J.M."/>
            <person name="Nellist C.F."/>
            <person name="Harrison R.J."/>
        </authorList>
    </citation>
    <scope>NUCLEOTIDE SEQUENCE [LARGE SCALE GENOMIC DNA]</scope>
    <source>
        <strain evidence="2 3">SCRP245</strain>
    </source>
</reference>
<accession>A0A6A3MGJ9</accession>
<dbReference type="EMBL" id="QXFW01000041">
    <property type="protein sequence ID" value="KAE9028595.1"/>
    <property type="molecule type" value="Genomic_DNA"/>
</dbReference>
<gene>
    <name evidence="2" type="ORF">PF011_g1497</name>
</gene>
<dbReference type="AlphaFoldDB" id="A0A6A3MGJ9"/>
<sequence length="111" mass="12323">MPLGQHRPHSSICAAGEEPRDQQQRQQQQQHCRTRMGLIQAPPGSRAGHCSTATMTGSSSIAGVDASPAWKPSWPLQHRHHDRQQLQQQQHCRGRCKPRLEAELTTAAPPP</sequence>
<evidence type="ECO:0000313" key="3">
    <source>
        <dbReference type="Proteomes" id="UP000460718"/>
    </source>
</evidence>
<proteinExistence type="predicted"/>